<dbReference type="FunFam" id="1.10.20.140:FF:000001">
    <property type="entry name" value="tRNA dimethylallyltransferase"/>
    <property type="match status" value="1"/>
</dbReference>
<comment type="similarity">
    <text evidence="3 10 13">Belongs to the IPP transferase family.</text>
</comment>
<comment type="subunit">
    <text evidence="10">Monomer.</text>
</comment>
<keyword evidence="4 10" id="KW-0808">Transferase</keyword>
<dbReference type="Gene3D" id="3.40.50.300">
    <property type="entry name" value="P-loop containing nucleotide triphosphate hydrolases"/>
    <property type="match status" value="1"/>
</dbReference>
<keyword evidence="5 10" id="KW-0819">tRNA processing</keyword>
<evidence type="ECO:0000256" key="6">
    <source>
        <dbReference type="ARBA" id="ARBA00022741"/>
    </source>
</evidence>
<organism evidence="14 15">
    <name type="scientific">Notoacmeibacter marinus</name>
    <dbReference type="NCBI Taxonomy" id="1876515"/>
    <lineage>
        <taxon>Bacteria</taxon>
        <taxon>Pseudomonadati</taxon>
        <taxon>Pseudomonadota</taxon>
        <taxon>Alphaproteobacteria</taxon>
        <taxon>Hyphomicrobiales</taxon>
        <taxon>Notoacmeibacteraceae</taxon>
        <taxon>Notoacmeibacter</taxon>
    </lineage>
</organism>
<comment type="caution">
    <text evidence="14">The sequence shown here is derived from an EMBL/GenBank/DDBJ whole genome shotgun (WGS) entry which is preliminary data.</text>
</comment>
<dbReference type="Pfam" id="PF01715">
    <property type="entry name" value="IPPT"/>
    <property type="match status" value="1"/>
</dbReference>
<dbReference type="InterPro" id="IPR027417">
    <property type="entry name" value="P-loop_NTPase"/>
</dbReference>
<dbReference type="InterPro" id="IPR018022">
    <property type="entry name" value="IPT"/>
</dbReference>
<evidence type="ECO:0000313" key="15">
    <source>
        <dbReference type="Proteomes" id="UP000215405"/>
    </source>
</evidence>
<accession>A0A231UYF3</accession>
<feature type="region of interest" description="Interaction with substrate tRNA" evidence="10">
    <location>
        <begin position="171"/>
        <end position="175"/>
    </location>
</feature>
<evidence type="ECO:0000256" key="4">
    <source>
        <dbReference type="ARBA" id="ARBA00022679"/>
    </source>
</evidence>
<evidence type="ECO:0000256" key="12">
    <source>
        <dbReference type="RuleBase" id="RU003784"/>
    </source>
</evidence>
<comment type="caution">
    <text evidence="10">Lacks conserved residue(s) required for the propagation of feature annotation.</text>
</comment>
<dbReference type="GO" id="GO:0005524">
    <property type="term" value="F:ATP binding"/>
    <property type="evidence" value="ECO:0007669"/>
    <property type="project" value="UniProtKB-UniRule"/>
</dbReference>
<evidence type="ECO:0000256" key="5">
    <source>
        <dbReference type="ARBA" id="ARBA00022694"/>
    </source>
</evidence>
<gene>
    <name evidence="10" type="primary">miaA</name>
    <name evidence="14" type="ORF">B7H23_09515</name>
</gene>
<evidence type="ECO:0000256" key="3">
    <source>
        <dbReference type="ARBA" id="ARBA00005842"/>
    </source>
</evidence>
<keyword evidence="7 10" id="KW-0067">ATP-binding</keyword>
<feature type="site" description="Interaction with substrate tRNA" evidence="10">
    <location>
        <position position="135"/>
    </location>
</feature>
<evidence type="ECO:0000256" key="8">
    <source>
        <dbReference type="ARBA" id="ARBA00022842"/>
    </source>
</evidence>
<evidence type="ECO:0000313" key="14">
    <source>
        <dbReference type="EMBL" id="OXT00366.1"/>
    </source>
</evidence>
<dbReference type="NCBIfam" id="TIGR00174">
    <property type="entry name" value="miaA"/>
    <property type="match status" value="1"/>
</dbReference>
<feature type="binding site" evidence="10">
    <location>
        <begin position="25"/>
        <end position="30"/>
    </location>
    <ligand>
        <name>substrate</name>
    </ligand>
</feature>
<dbReference type="PANTHER" id="PTHR11088">
    <property type="entry name" value="TRNA DIMETHYLALLYLTRANSFERASE"/>
    <property type="match status" value="1"/>
</dbReference>
<comment type="function">
    <text evidence="2 10 12">Catalyzes the transfer of a dimethylallyl group onto the adenine at position 37 in tRNAs that read codons beginning with uridine, leading to the formation of N6-(dimethylallyl)adenosine (i(6)A).</text>
</comment>
<dbReference type="Proteomes" id="UP000215405">
    <property type="component" value="Unassembled WGS sequence"/>
</dbReference>
<evidence type="ECO:0000256" key="10">
    <source>
        <dbReference type="HAMAP-Rule" id="MF_00185"/>
    </source>
</evidence>
<sequence length="312" mass="33713">MERISASMTGGKRAHGAATLIAGPTASGKTALAVEMAVKTGAVIINADSMQVYDVLDRLTARPSASELAAAPHHLFGHVSPADAYSVGQWSRDVEVLLAGPLADRSVIIVGGTGLYFRALEGGLSTMPPVPDIIRQNLRARWQSEGSEALHAELAQCDPSAAAAIGKNDAQRILRALEVFEASGVPLTEHQGKGSMPLVDLEKTRRLLLVPDRGELRMRIAERFETMMAGPAVDEVRHLLSLKLDRSLPAMRAIGVAQIAAMLDGQIEKGEAIVQSINATRQYAKRQTTWFRNQLGPEWERLDRCQPPVYIA</sequence>
<comment type="cofactor">
    <cofactor evidence="1 10">
        <name>Mg(2+)</name>
        <dbReference type="ChEBI" id="CHEBI:18420"/>
    </cofactor>
</comment>
<comment type="catalytic activity">
    <reaction evidence="9 10 11">
        <text>adenosine(37) in tRNA + dimethylallyl diphosphate = N(6)-dimethylallyladenosine(37) in tRNA + diphosphate</text>
        <dbReference type="Rhea" id="RHEA:26482"/>
        <dbReference type="Rhea" id="RHEA-COMP:10162"/>
        <dbReference type="Rhea" id="RHEA-COMP:10375"/>
        <dbReference type="ChEBI" id="CHEBI:33019"/>
        <dbReference type="ChEBI" id="CHEBI:57623"/>
        <dbReference type="ChEBI" id="CHEBI:74411"/>
        <dbReference type="ChEBI" id="CHEBI:74415"/>
        <dbReference type="EC" id="2.5.1.75"/>
    </reaction>
</comment>
<evidence type="ECO:0000256" key="13">
    <source>
        <dbReference type="RuleBase" id="RU003785"/>
    </source>
</evidence>
<evidence type="ECO:0000256" key="7">
    <source>
        <dbReference type="ARBA" id="ARBA00022840"/>
    </source>
</evidence>
<dbReference type="SUPFAM" id="SSF52540">
    <property type="entry name" value="P-loop containing nucleoside triphosphate hydrolases"/>
    <property type="match status" value="1"/>
</dbReference>
<evidence type="ECO:0000256" key="1">
    <source>
        <dbReference type="ARBA" id="ARBA00001946"/>
    </source>
</evidence>
<name>A0A231UYF3_9HYPH</name>
<feature type="binding site" evidence="10">
    <location>
        <begin position="23"/>
        <end position="30"/>
    </location>
    <ligand>
        <name>ATP</name>
        <dbReference type="ChEBI" id="CHEBI:30616"/>
    </ligand>
</feature>
<dbReference type="HAMAP" id="MF_00185">
    <property type="entry name" value="IPP_trans"/>
    <property type="match status" value="1"/>
</dbReference>
<feature type="region of interest" description="Interaction with substrate tRNA" evidence="10">
    <location>
        <begin position="48"/>
        <end position="51"/>
    </location>
</feature>
<proteinExistence type="inferred from homology"/>
<dbReference type="EMBL" id="NBYO01000002">
    <property type="protein sequence ID" value="OXT00366.1"/>
    <property type="molecule type" value="Genomic_DNA"/>
</dbReference>
<reference evidence="15" key="1">
    <citation type="journal article" date="2017" name="Int. J. Syst. Evol. Microbiol.">
        <title>Notoacmeibacter marinus gen. nov., sp. nov., isolated from the gut of a limpet and proposal of Notoacmeibacteraceae fam. nov. in the order Rhizobiales of the class Alphaproteobacteria.</title>
        <authorList>
            <person name="Huang Z."/>
            <person name="Guo F."/>
            <person name="Lai Q."/>
        </authorList>
    </citation>
    <scope>NUCLEOTIDE SEQUENCE [LARGE SCALE GENOMIC DNA]</scope>
    <source>
        <strain evidence="15">XMTR2A4</strain>
    </source>
</reference>
<keyword evidence="6 10" id="KW-0547">Nucleotide-binding</keyword>
<dbReference type="AlphaFoldDB" id="A0A231UYF3"/>
<dbReference type="PANTHER" id="PTHR11088:SF60">
    <property type="entry name" value="TRNA DIMETHYLALLYLTRANSFERASE"/>
    <property type="match status" value="1"/>
</dbReference>
<dbReference type="InterPro" id="IPR039657">
    <property type="entry name" value="Dimethylallyltransferase"/>
</dbReference>
<evidence type="ECO:0000256" key="2">
    <source>
        <dbReference type="ARBA" id="ARBA00003213"/>
    </source>
</evidence>
<protein>
    <recommendedName>
        <fullName evidence="10">tRNA dimethylallyltransferase</fullName>
        <ecNumber evidence="10">2.5.1.75</ecNumber>
    </recommendedName>
    <alternativeName>
        <fullName evidence="10">Dimethylallyl diphosphate:tRNA dimethylallyltransferase</fullName>
        <shortName evidence="10">DMAPP:tRNA dimethylallyltransferase</shortName>
        <shortName evidence="10">DMATase</shortName>
    </alternativeName>
    <alternativeName>
        <fullName evidence="10">Isopentenyl-diphosphate:tRNA isopentenyltransferase</fullName>
        <shortName evidence="10">IPP transferase</shortName>
        <shortName evidence="10">IPPT</shortName>
        <shortName evidence="10">IPTase</shortName>
    </alternativeName>
</protein>
<dbReference type="Gene3D" id="1.10.20.140">
    <property type="match status" value="1"/>
</dbReference>
<feature type="site" description="Interaction with substrate tRNA" evidence="10">
    <location>
        <position position="113"/>
    </location>
</feature>
<keyword evidence="8 10" id="KW-0460">Magnesium</keyword>
<dbReference type="EC" id="2.5.1.75" evidence="10"/>
<evidence type="ECO:0000256" key="9">
    <source>
        <dbReference type="ARBA" id="ARBA00049563"/>
    </source>
</evidence>
<dbReference type="GO" id="GO:0052381">
    <property type="term" value="F:tRNA dimethylallyltransferase activity"/>
    <property type="evidence" value="ECO:0007669"/>
    <property type="project" value="UniProtKB-UniRule"/>
</dbReference>
<keyword evidence="15" id="KW-1185">Reference proteome</keyword>
<evidence type="ECO:0000256" key="11">
    <source>
        <dbReference type="RuleBase" id="RU003783"/>
    </source>
</evidence>
<dbReference type="GO" id="GO:0006400">
    <property type="term" value="P:tRNA modification"/>
    <property type="evidence" value="ECO:0007669"/>
    <property type="project" value="TreeGrafter"/>
</dbReference>